<organism evidence="1 2">
    <name type="scientific">Tardiphaga alba</name>
    <dbReference type="NCBI Taxonomy" id="340268"/>
    <lineage>
        <taxon>Bacteria</taxon>
        <taxon>Pseudomonadati</taxon>
        <taxon>Pseudomonadota</taxon>
        <taxon>Alphaproteobacteria</taxon>
        <taxon>Hyphomicrobiales</taxon>
        <taxon>Nitrobacteraceae</taxon>
        <taxon>Tardiphaga</taxon>
    </lineage>
</organism>
<gene>
    <name evidence="1" type="ORF">RPMA_12035</name>
</gene>
<evidence type="ECO:0000313" key="1">
    <source>
        <dbReference type="EMBL" id="QUS39485.1"/>
    </source>
</evidence>
<protein>
    <recommendedName>
        <fullName evidence="3">GcrA cell cycle regulator</fullName>
    </recommendedName>
</protein>
<evidence type="ECO:0008006" key="3">
    <source>
        <dbReference type="Google" id="ProtNLM"/>
    </source>
</evidence>
<evidence type="ECO:0000313" key="2">
    <source>
        <dbReference type="Proteomes" id="UP000682843"/>
    </source>
</evidence>
<sequence>MPKQPITRRWTEDDIAHLLQLIKEGATLMRAAAALNRGTASVQKKARSLGKQFDGVRQVRANLKSVGAFDRKP</sequence>
<dbReference type="EMBL" id="CP036498">
    <property type="protein sequence ID" value="QUS39485.1"/>
    <property type="molecule type" value="Genomic_DNA"/>
</dbReference>
<dbReference type="RefSeq" id="WP_211913026.1">
    <property type="nucleotide sequence ID" value="NZ_CP036498.1"/>
</dbReference>
<reference evidence="1 2" key="1">
    <citation type="submission" date="2019-02" db="EMBL/GenBank/DDBJ databases">
        <title>Emended description of the genus Rhodopseudomonas and description of Rhodopseudomonas albus sp. nov., a non-phototrophic, heavy-metal-tolerant bacterium isolated from garden soil.</title>
        <authorList>
            <person name="Bao Z."/>
            <person name="Cao W.W."/>
            <person name="Sato Y."/>
            <person name="Nishizawa T."/>
            <person name="Zhao J."/>
            <person name="Guo Y."/>
            <person name="Ohta H."/>
        </authorList>
    </citation>
    <scope>NUCLEOTIDE SEQUENCE [LARGE SCALE GENOMIC DNA]</scope>
    <source>
        <strain evidence="1 2">SK50-23</strain>
    </source>
</reference>
<dbReference type="Proteomes" id="UP000682843">
    <property type="component" value="Chromosome"/>
</dbReference>
<keyword evidence="2" id="KW-1185">Reference proteome</keyword>
<name>A0ABX8ACE6_9BRAD</name>
<accession>A0ABX8ACE6</accession>
<dbReference type="Gene3D" id="1.10.10.60">
    <property type="entry name" value="Homeodomain-like"/>
    <property type="match status" value="1"/>
</dbReference>
<proteinExistence type="predicted"/>